<dbReference type="PROSITE" id="PS50885">
    <property type="entry name" value="HAMP"/>
    <property type="match status" value="1"/>
</dbReference>
<dbReference type="SUPFAM" id="SSF158472">
    <property type="entry name" value="HAMP domain-like"/>
    <property type="match status" value="1"/>
</dbReference>
<dbReference type="SMART" id="SM00304">
    <property type="entry name" value="HAMP"/>
    <property type="match status" value="1"/>
</dbReference>
<dbReference type="AlphaFoldDB" id="A0A7Y6NLR2"/>
<gene>
    <name evidence="15" type="ORF">HQN59_07130</name>
</gene>
<keyword evidence="8 11" id="KW-0472">Membrane</keyword>
<comment type="caution">
    <text evidence="15">The sequence shown here is derived from an EMBL/GenBank/DDBJ whole genome shotgun (WGS) entry which is preliminary data.</text>
</comment>
<feature type="compositionally biased region" description="Low complexity" evidence="10">
    <location>
        <begin position="519"/>
        <end position="545"/>
    </location>
</feature>
<dbReference type="FunFam" id="1.10.287.130:FF:000001">
    <property type="entry name" value="Two-component sensor histidine kinase"/>
    <property type="match status" value="1"/>
</dbReference>
<dbReference type="InterPro" id="IPR004358">
    <property type="entry name" value="Sig_transdc_His_kin-like_C"/>
</dbReference>
<sequence>MKRRGSLRRKITVVVMTTTAVALLVSAASLLLYELRSYRDAWVNDLTTQAELVANSVGAALTFNDAAAASENLALLRLRPQIESAAVYRASGERFASYASAEAHAAPPPTLASKPTGSDFEGDRLTLVQPVMHGSERLGTVVLVAHHDVGGRIVDYLAILAAVTLASMALAALIFSRLQHGVTEPILAVAQTARDVVQRRDFDLKVPRQSDDEMGVLVDAFNDMLASLSTEIGQRRRAEDALRLADRRKDEFLAMLAHELRNPLAPLLNGLELLRDPRTEPDVQERARNIMGRQLQQMVRLIEDLLDVSRITTDRLELRRDPHDLRDVLRDAIEVVDPVMRERGHTLVTQLPEQPVWVEADATRLAQVFVNLLNNAAKYTDPNGRVVLAARADDGRAVVSVSDNGVGIDPALQGGIFEMFVQADPSIERGRAGLGVGLTLARKLVELHGGTIGVKSAGIGQGSEFTITLPLIAAPAQAPAVARRLSDAHRRVAQRTPLAAALPSVPSRGVAGAAGPGAAGAATAPAPTQAAHAAGDATKPAAPATAAPPPPSAPTSAANTRNATPAASPQREPMPIAAAPAALIAASSDARAAAGGPAPGPTATRAAPRSAVASSGSAARAAAERRRAPAGGLRVLIADDNLDLATSLGDVLGSLGHKVSIVHDGHAALEAATSQPFDVALFDIGMPGLNGYELARRVRASETARDLLMVAVTGFGQQADRERTADAGFNRHMVKPVAPRELIEFLDAHARRLEGGEAPPGGG</sequence>
<dbReference type="PRINTS" id="PR00344">
    <property type="entry name" value="BCTRLSENSOR"/>
</dbReference>
<dbReference type="SUPFAM" id="SSF55874">
    <property type="entry name" value="ATPase domain of HSP90 chaperone/DNA topoisomerase II/histidine kinase"/>
    <property type="match status" value="1"/>
</dbReference>
<name>A0A7Y6NLR2_9BURK</name>
<dbReference type="Pfam" id="PF00672">
    <property type="entry name" value="HAMP"/>
    <property type="match status" value="1"/>
</dbReference>
<dbReference type="PROSITE" id="PS50110">
    <property type="entry name" value="RESPONSE_REGULATORY"/>
    <property type="match status" value="1"/>
</dbReference>
<evidence type="ECO:0000256" key="3">
    <source>
        <dbReference type="ARBA" id="ARBA00012438"/>
    </source>
</evidence>
<dbReference type="InterPro" id="IPR001789">
    <property type="entry name" value="Sig_transdc_resp-reg_receiver"/>
</dbReference>
<feature type="region of interest" description="Disordered" evidence="10">
    <location>
        <begin position="590"/>
        <end position="625"/>
    </location>
</feature>
<evidence type="ECO:0000259" key="14">
    <source>
        <dbReference type="PROSITE" id="PS50885"/>
    </source>
</evidence>
<dbReference type="Gene3D" id="3.40.50.2300">
    <property type="match status" value="1"/>
</dbReference>
<dbReference type="GO" id="GO:0005886">
    <property type="term" value="C:plasma membrane"/>
    <property type="evidence" value="ECO:0007669"/>
    <property type="project" value="UniProtKB-SubCell"/>
</dbReference>
<organism evidence="15 16">
    <name type="scientific">Piscinibacter koreensis</name>
    <dbReference type="NCBI Taxonomy" id="2742824"/>
    <lineage>
        <taxon>Bacteria</taxon>
        <taxon>Pseudomonadati</taxon>
        <taxon>Pseudomonadota</taxon>
        <taxon>Betaproteobacteria</taxon>
        <taxon>Burkholderiales</taxon>
        <taxon>Sphaerotilaceae</taxon>
        <taxon>Piscinibacter</taxon>
    </lineage>
</organism>
<evidence type="ECO:0000256" key="9">
    <source>
        <dbReference type="PROSITE-ProRule" id="PRU00169"/>
    </source>
</evidence>
<evidence type="ECO:0000256" key="10">
    <source>
        <dbReference type="SAM" id="MobiDB-lite"/>
    </source>
</evidence>
<dbReference type="InterPro" id="IPR003660">
    <property type="entry name" value="HAMP_dom"/>
</dbReference>
<evidence type="ECO:0000313" key="16">
    <source>
        <dbReference type="Proteomes" id="UP000529637"/>
    </source>
</evidence>
<dbReference type="SMART" id="SM00388">
    <property type="entry name" value="HisKA"/>
    <property type="match status" value="1"/>
</dbReference>
<keyword evidence="5" id="KW-0808">Transferase</keyword>
<evidence type="ECO:0000256" key="7">
    <source>
        <dbReference type="ARBA" id="ARBA00023012"/>
    </source>
</evidence>
<keyword evidence="11" id="KW-0812">Transmembrane</keyword>
<feature type="domain" description="HAMP" evidence="14">
    <location>
        <begin position="180"/>
        <end position="233"/>
    </location>
</feature>
<dbReference type="EC" id="2.7.13.3" evidence="3"/>
<evidence type="ECO:0000259" key="12">
    <source>
        <dbReference type="PROSITE" id="PS50109"/>
    </source>
</evidence>
<protein>
    <recommendedName>
        <fullName evidence="3">histidine kinase</fullName>
        <ecNumber evidence="3">2.7.13.3</ecNumber>
    </recommendedName>
</protein>
<dbReference type="Pfam" id="PF02518">
    <property type="entry name" value="HATPase_c"/>
    <property type="match status" value="1"/>
</dbReference>
<evidence type="ECO:0000256" key="11">
    <source>
        <dbReference type="SAM" id="Phobius"/>
    </source>
</evidence>
<evidence type="ECO:0000256" key="4">
    <source>
        <dbReference type="ARBA" id="ARBA00022553"/>
    </source>
</evidence>
<dbReference type="InterPro" id="IPR005467">
    <property type="entry name" value="His_kinase_dom"/>
</dbReference>
<keyword evidence="11" id="KW-1133">Transmembrane helix</keyword>
<dbReference type="InterPro" id="IPR036097">
    <property type="entry name" value="HisK_dim/P_sf"/>
</dbReference>
<keyword evidence="7" id="KW-0902">Two-component regulatory system</keyword>
<dbReference type="EMBL" id="JABWMJ010000003">
    <property type="protein sequence ID" value="NUZ05533.1"/>
    <property type="molecule type" value="Genomic_DNA"/>
</dbReference>
<dbReference type="InterPro" id="IPR003661">
    <property type="entry name" value="HisK_dim/P_dom"/>
</dbReference>
<feature type="domain" description="Response regulatory" evidence="13">
    <location>
        <begin position="634"/>
        <end position="750"/>
    </location>
</feature>
<evidence type="ECO:0000256" key="6">
    <source>
        <dbReference type="ARBA" id="ARBA00022777"/>
    </source>
</evidence>
<dbReference type="CDD" id="cd00082">
    <property type="entry name" value="HisKA"/>
    <property type="match status" value="1"/>
</dbReference>
<comment type="subcellular location">
    <subcellularLocation>
        <location evidence="2">Cell inner membrane</location>
        <topology evidence="2">Multi-pass membrane protein</topology>
    </subcellularLocation>
</comment>
<dbReference type="PROSITE" id="PS50109">
    <property type="entry name" value="HIS_KIN"/>
    <property type="match status" value="1"/>
</dbReference>
<dbReference type="InterPro" id="IPR003594">
    <property type="entry name" value="HATPase_dom"/>
</dbReference>
<evidence type="ECO:0000313" key="15">
    <source>
        <dbReference type="EMBL" id="NUZ05533.1"/>
    </source>
</evidence>
<dbReference type="Gene3D" id="6.10.340.10">
    <property type="match status" value="1"/>
</dbReference>
<dbReference type="SUPFAM" id="SSF47384">
    <property type="entry name" value="Homodimeric domain of signal transducing histidine kinase"/>
    <property type="match status" value="1"/>
</dbReference>
<keyword evidence="16" id="KW-1185">Reference proteome</keyword>
<evidence type="ECO:0000256" key="1">
    <source>
        <dbReference type="ARBA" id="ARBA00000085"/>
    </source>
</evidence>
<dbReference type="InterPro" id="IPR011006">
    <property type="entry name" value="CheY-like_superfamily"/>
</dbReference>
<feature type="transmembrane region" description="Helical" evidence="11">
    <location>
        <begin position="12"/>
        <end position="33"/>
    </location>
</feature>
<dbReference type="SMART" id="SM00448">
    <property type="entry name" value="REC"/>
    <property type="match status" value="1"/>
</dbReference>
<accession>A0A7Y6NLR2</accession>
<dbReference type="GO" id="GO:0000155">
    <property type="term" value="F:phosphorelay sensor kinase activity"/>
    <property type="evidence" value="ECO:0007669"/>
    <property type="project" value="InterPro"/>
</dbReference>
<evidence type="ECO:0000256" key="5">
    <source>
        <dbReference type="ARBA" id="ARBA00022679"/>
    </source>
</evidence>
<dbReference type="PANTHER" id="PTHR43047">
    <property type="entry name" value="TWO-COMPONENT HISTIDINE PROTEIN KINASE"/>
    <property type="match status" value="1"/>
</dbReference>
<comment type="catalytic activity">
    <reaction evidence="1">
        <text>ATP + protein L-histidine = ADP + protein N-phospho-L-histidine.</text>
        <dbReference type="EC" id="2.7.13.3"/>
    </reaction>
</comment>
<dbReference type="Proteomes" id="UP000529637">
    <property type="component" value="Unassembled WGS sequence"/>
</dbReference>
<evidence type="ECO:0000259" key="13">
    <source>
        <dbReference type="PROSITE" id="PS50110"/>
    </source>
</evidence>
<feature type="domain" description="Histidine kinase" evidence="12">
    <location>
        <begin position="255"/>
        <end position="473"/>
    </location>
</feature>
<dbReference type="Pfam" id="PF17152">
    <property type="entry name" value="CHASE8"/>
    <property type="match status" value="1"/>
</dbReference>
<reference evidence="15 16" key="1">
    <citation type="submission" date="2020-06" db="EMBL/GenBank/DDBJ databases">
        <title>Schlegella sp. ID0723 isolated from air conditioner.</title>
        <authorList>
            <person name="Kim D.Y."/>
            <person name="Kim D.-U."/>
        </authorList>
    </citation>
    <scope>NUCLEOTIDE SEQUENCE [LARGE SCALE GENOMIC DNA]</scope>
    <source>
        <strain evidence="15 16">ID0723</strain>
    </source>
</reference>
<dbReference type="InterPro" id="IPR036890">
    <property type="entry name" value="HATPase_C_sf"/>
</dbReference>
<dbReference type="RefSeq" id="WP_176067589.1">
    <property type="nucleotide sequence ID" value="NZ_JABWMJ010000003.1"/>
</dbReference>
<dbReference type="Pfam" id="PF00512">
    <property type="entry name" value="HisKA"/>
    <property type="match status" value="1"/>
</dbReference>
<dbReference type="FunFam" id="3.30.565.10:FF:000006">
    <property type="entry name" value="Sensor histidine kinase WalK"/>
    <property type="match status" value="1"/>
</dbReference>
<feature type="modified residue" description="4-aspartylphosphate" evidence="9">
    <location>
        <position position="683"/>
    </location>
</feature>
<dbReference type="InterPro" id="IPR033417">
    <property type="entry name" value="CHASE8"/>
</dbReference>
<dbReference type="SUPFAM" id="SSF52172">
    <property type="entry name" value="CheY-like"/>
    <property type="match status" value="1"/>
</dbReference>
<dbReference type="Pfam" id="PF00072">
    <property type="entry name" value="Response_reg"/>
    <property type="match status" value="1"/>
</dbReference>
<dbReference type="Gene3D" id="3.30.565.10">
    <property type="entry name" value="Histidine kinase-like ATPase, C-terminal domain"/>
    <property type="match status" value="1"/>
</dbReference>
<proteinExistence type="predicted"/>
<keyword evidence="4 9" id="KW-0597">Phosphoprotein</keyword>
<dbReference type="CDD" id="cd06225">
    <property type="entry name" value="HAMP"/>
    <property type="match status" value="1"/>
</dbReference>
<feature type="region of interest" description="Disordered" evidence="10">
    <location>
        <begin position="506"/>
        <end position="572"/>
    </location>
</feature>
<evidence type="ECO:0000256" key="2">
    <source>
        <dbReference type="ARBA" id="ARBA00004429"/>
    </source>
</evidence>
<dbReference type="SMART" id="SM00387">
    <property type="entry name" value="HATPase_c"/>
    <property type="match status" value="1"/>
</dbReference>
<feature type="compositionally biased region" description="Low complexity" evidence="10">
    <location>
        <begin position="590"/>
        <end position="621"/>
    </location>
</feature>
<dbReference type="Gene3D" id="1.10.287.130">
    <property type="match status" value="1"/>
</dbReference>
<keyword evidence="6" id="KW-0418">Kinase</keyword>
<evidence type="ECO:0000256" key="8">
    <source>
        <dbReference type="ARBA" id="ARBA00023136"/>
    </source>
</evidence>